<dbReference type="Pfam" id="PF01433">
    <property type="entry name" value="Peptidase_M1"/>
    <property type="match status" value="1"/>
</dbReference>
<feature type="transmembrane region" description="Helical" evidence="1">
    <location>
        <begin position="511"/>
        <end position="532"/>
    </location>
</feature>
<feature type="transmembrane region" description="Helical" evidence="1">
    <location>
        <begin position="243"/>
        <end position="262"/>
    </location>
</feature>
<reference evidence="3 4" key="1">
    <citation type="submission" date="2019-08" db="EMBL/GenBank/DDBJ databases">
        <title>Seonamhaeicola sediminis sp. nov., isolated from marine sediment.</title>
        <authorList>
            <person name="Cao W.R."/>
        </authorList>
    </citation>
    <scope>NUCLEOTIDE SEQUENCE [LARGE SCALE GENOMIC DNA]</scope>
    <source>
        <strain evidence="3 4">B011</strain>
    </source>
</reference>
<dbReference type="Proteomes" id="UP000323930">
    <property type="component" value="Unassembled WGS sequence"/>
</dbReference>
<feature type="transmembrane region" description="Helical" evidence="1">
    <location>
        <begin position="466"/>
        <end position="491"/>
    </location>
</feature>
<accession>A0A5D0HK01</accession>
<protein>
    <recommendedName>
        <fullName evidence="2">Peptidase M1 membrane alanine aminopeptidase domain-containing protein</fullName>
    </recommendedName>
</protein>
<evidence type="ECO:0000313" key="3">
    <source>
        <dbReference type="EMBL" id="TYA71713.1"/>
    </source>
</evidence>
<feature type="transmembrane region" description="Helical" evidence="1">
    <location>
        <begin position="310"/>
        <end position="334"/>
    </location>
</feature>
<evidence type="ECO:0000256" key="1">
    <source>
        <dbReference type="SAM" id="Phobius"/>
    </source>
</evidence>
<dbReference type="Gene3D" id="1.10.390.10">
    <property type="entry name" value="Neutral Protease Domain 2"/>
    <property type="match status" value="1"/>
</dbReference>
<dbReference type="OrthoDB" id="100605at2"/>
<feature type="transmembrane region" description="Helical" evidence="1">
    <location>
        <begin position="20"/>
        <end position="37"/>
    </location>
</feature>
<sequence>MQTFVQIFKQELVYWFRKPITYLYFVILVALAIQDIYTPTGKGGVSGEIYRNSPLVIYSLLNRYSLWLTFLVITITSNVVNRDYELRLTKFLYALPILKAPYMLGRFLGALCVLFFLSLAIGLGAIISNGYLFSEGLLTGSWHLETYIKGYAIMIFPNLFIFSCFSFALVTLTRNIIPAYIVSVISFLGFLLSSTYLNTNSVIPQLLDPFGTIYLHKTTYLWDSIEQNSSVIPISKLLITNRILWIVLGLGGLIIAITRFNLEYYNKQNSKKEKRSNPLLLFEAPSIIIGFNIKSHFRTSLKLGWFQFRAFIISKIGFVFILIGTAFLIVLTVSFLPKEQLPTTYNLITKTNQVFKFFMYMLLTFLIGEELWKRKRLNISDVFDSYPIPNWVFLNAVLVNVTLLCLLFTILFFLVGITIQSINGYYDYQIGLYTKLLSFTVFADYLLFAILCLFIQVIIRNKYVGIFAVIIYWVGMKLLKNSGFNFSLYHYKYFPNLHYSDINGFGHFWQGYFWFLMFWVTIAGMFLVLGSLFWNRGRKLSILKNNGKYSKIILAIISTLAFFIGGYVYLNIAIWEEFPSEEKSNIIKSNYEKRYKKYENITQPEITSIYLEADIFPEKQKIKAEGKYILKNKAVAAIDTLHVTLDSDVNLSQVRINKKILTPILVDKPCHRYMFAIKPALEPKDSICFQFQIEKQRKGFGTNHFDVVGNGTFIDRGSFMPSILGYSFLPELRDNKIRHEFGLSPKNGTYPTLDRTADLIPLSSSDIVFEAIISTSERQTALTKGQLINTWKKDNRNYFHYKTKKTTSKEYALFSGEYQVEKSIFKLDSTQTVNLEILYNGNHKANVDEMMRAVKETLAYCHKNFGNYHSESLKLVEVPGFRPGARSFPQTIALFEKPGFTYSNTRENKNLPFFIVAHETAHQWFGSQGLVRQPVKGANMVNETLAQYAALMVLKQKYGMEEVRKWLKFSMKSYAKGHVNNLKEVPLKQVENENYIYYDKGALAMFALQEYIGEEKVNKAVSECIQKNLGHYTNSMHLISSFKAEAPEAIKQKITELFEKVVVYDNSIKKAKAKFKNTNKYELTLDLDAHKYDRNKSGIELEFTEGITIEVETKGGVEMFKVLVSNGINSLVMPLKDEPLKIFLDPNFVFLDKNLDDNTLVVTVEGE</sequence>
<keyword evidence="4" id="KW-1185">Reference proteome</keyword>
<dbReference type="GO" id="GO:0008270">
    <property type="term" value="F:zinc ion binding"/>
    <property type="evidence" value="ECO:0007669"/>
    <property type="project" value="InterPro"/>
</dbReference>
<dbReference type="SUPFAM" id="SSF55486">
    <property type="entry name" value="Metalloproteases ('zincins'), catalytic domain"/>
    <property type="match status" value="1"/>
</dbReference>
<feature type="transmembrane region" description="Helical" evidence="1">
    <location>
        <begin position="107"/>
        <end position="131"/>
    </location>
</feature>
<dbReference type="InterPro" id="IPR027268">
    <property type="entry name" value="Peptidase_M4/M1_CTD_sf"/>
</dbReference>
<feature type="domain" description="Peptidase M1 membrane alanine aminopeptidase" evidence="2">
    <location>
        <begin position="853"/>
        <end position="1059"/>
    </location>
</feature>
<feature type="transmembrane region" description="Helical" evidence="1">
    <location>
        <begin position="354"/>
        <end position="372"/>
    </location>
</feature>
<keyword evidence="1" id="KW-0812">Transmembrane</keyword>
<feature type="transmembrane region" description="Helical" evidence="1">
    <location>
        <begin position="177"/>
        <end position="197"/>
    </location>
</feature>
<evidence type="ECO:0000313" key="4">
    <source>
        <dbReference type="Proteomes" id="UP000323930"/>
    </source>
</evidence>
<dbReference type="AlphaFoldDB" id="A0A5D0HK01"/>
<keyword evidence="1" id="KW-1133">Transmembrane helix</keyword>
<keyword evidence="1" id="KW-0472">Membrane</keyword>
<evidence type="ECO:0000259" key="2">
    <source>
        <dbReference type="Pfam" id="PF01433"/>
    </source>
</evidence>
<feature type="transmembrane region" description="Helical" evidence="1">
    <location>
        <begin position="392"/>
        <end position="419"/>
    </location>
</feature>
<feature type="transmembrane region" description="Helical" evidence="1">
    <location>
        <begin position="151"/>
        <end position="170"/>
    </location>
</feature>
<dbReference type="InterPro" id="IPR014782">
    <property type="entry name" value="Peptidase_M1_dom"/>
</dbReference>
<feature type="transmembrane region" description="Helical" evidence="1">
    <location>
        <begin position="552"/>
        <end position="575"/>
    </location>
</feature>
<feature type="transmembrane region" description="Helical" evidence="1">
    <location>
        <begin position="57"/>
        <end position="80"/>
    </location>
</feature>
<comment type="caution">
    <text evidence="3">The sequence shown here is derived from an EMBL/GenBank/DDBJ whole genome shotgun (WGS) entry which is preliminary data.</text>
</comment>
<name>A0A5D0HK01_9FLAO</name>
<dbReference type="GO" id="GO:0008237">
    <property type="term" value="F:metallopeptidase activity"/>
    <property type="evidence" value="ECO:0007669"/>
    <property type="project" value="InterPro"/>
</dbReference>
<dbReference type="EMBL" id="VSDQ01000718">
    <property type="protein sequence ID" value="TYA71713.1"/>
    <property type="molecule type" value="Genomic_DNA"/>
</dbReference>
<feature type="transmembrane region" description="Helical" evidence="1">
    <location>
        <begin position="439"/>
        <end position="459"/>
    </location>
</feature>
<proteinExistence type="predicted"/>
<gene>
    <name evidence="3" type="ORF">FUA24_19330</name>
</gene>
<organism evidence="3 4">
    <name type="scientific">Seonamhaeicola marinus</name>
    <dbReference type="NCBI Taxonomy" id="1912246"/>
    <lineage>
        <taxon>Bacteria</taxon>
        <taxon>Pseudomonadati</taxon>
        <taxon>Bacteroidota</taxon>
        <taxon>Flavobacteriia</taxon>
        <taxon>Flavobacteriales</taxon>
        <taxon>Flavobacteriaceae</taxon>
    </lineage>
</organism>
<dbReference type="RefSeq" id="WP_148544699.1">
    <property type="nucleotide sequence ID" value="NZ_VSDQ01000718.1"/>
</dbReference>